<evidence type="ECO:0000313" key="2">
    <source>
        <dbReference type="Proteomes" id="UP000271098"/>
    </source>
</evidence>
<proteinExistence type="predicted"/>
<organism evidence="3">
    <name type="scientific">Gongylonema pulchrum</name>
    <dbReference type="NCBI Taxonomy" id="637853"/>
    <lineage>
        <taxon>Eukaryota</taxon>
        <taxon>Metazoa</taxon>
        <taxon>Ecdysozoa</taxon>
        <taxon>Nematoda</taxon>
        <taxon>Chromadorea</taxon>
        <taxon>Rhabditida</taxon>
        <taxon>Spirurina</taxon>
        <taxon>Spiruromorpha</taxon>
        <taxon>Spiruroidea</taxon>
        <taxon>Gongylonematidae</taxon>
        <taxon>Gongylonema</taxon>
    </lineage>
</organism>
<dbReference type="WBParaSite" id="GPUH_0000045301-mRNA-1">
    <property type="protein sequence ID" value="GPUH_0000045301-mRNA-1"/>
    <property type="gene ID" value="GPUH_0000045301"/>
</dbReference>
<sequence>MLIDRPFADGTTVLRFKNFTSAKGILWESGDRCQDTENYVSVAGNFFS</sequence>
<gene>
    <name evidence="1" type="ORF">GPUH_LOCUS453</name>
</gene>
<evidence type="ECO:0000313" key="1">
    <source>
        <dbReference type="EMBL" id="VDK28106.1"/>
    </source>
</evidence>
<reference evidence="1 2" key="2">
    <citation type="submission" date="2018-11" db="EMBL/GenBank/DDBJ databases">
        <authorList>
            <consortium name="Pathogen Informatics"/>
        </authorList>
    </citation>
    <scope>NUCLEOTIDE SEQUENCE [LARGE SCALE GENOMIC DNA]</scope>
</reference>
<protein>
    <submittedName>
        <fullName evidence="3">Beta/gamma crystallin 'Greek key' domain-containing protein</fullName>
    </submittedName>
</protein>
<reference evidence="3" key="1">
    <citation type="submission" date="2016-06" db="UniProtKB">
        <authorList>
            <consortium name="WormBaseParasite"/>
        </authorList>
    </citation>
    <scope>IDENTIFICATION</scope>
</reference>
<evidence type="ECO:0000313" key="3">
    <source>
        <dbReference type="WBParaSite" id="GPUH_0000045301-mRNA-1"/>
    </source>
</evidence>
<name>A0A183CVG2_9BILA</name>
<dbReference type="AlphaFoldDB" id="A0A183CVG2"/>
<keyword evidence="2" id="KW-1185">Reference proteome</keyword>
<dbReference type="EMBL" id="UYRT01000394">
    <property type="protein sequence ID" value="VDK28106.1"/>
    <property type="molecule type" value="Genomic_DNA"/>
</dbReference>
<dbReference type="Proteomes" id="UP000271098">
    <property type="component" value="Unassembled WGS sequence"/>
</dbReference>
<accession>A0A183CVG2</accession>